<accession>A0A4Y2A9Q1</accession>
<gene>
    <name evidence="1" type="ORF">AVEN_234295_1</name>
</gene>
<evidence type="ECO:0000313" key="2">
    <source>
        <dbReference type="Proteomes" id="UP000499080"/>
    </source>
</evidence>
<dbReference type="Proteomes" id="UP000499080">
    <property type="component" value="Unassembled WGS sequence"/>
</dbReference>
<dbReference type="EMBL" id="BGPR01000009">
    <property type="protein sequence ID" value="GBL75976.1"/>
    <property type="molecule type" value="Genomic_DNA"/>
</dbReference>
<dbReference type="AlphaFoldDB" id="A0A4Y2A9Q1"/>
<organism evidence="1 2">
    <name type="scientific">Araneus ventricosus</name>
    <name type="common">Orbweaver spider</name>
    <name type="synonym">Epeira ventricosa</name>
    <dbReference type="NCBI Taxonomy" id="182803"/>
    <lineage>
        <taxon>Eukaryota</taxon>
        <taxon>Metazoa</taxon>
        <taxon>Ecdysozoa</taxon>
        <taxon>Arthropoda</taxon>
        <taxon>Chelicerata</taxon>
        <taxon>Arachnida</taxon>
        <taxon>Araneae</taxon>
        <taxon>Araneomorphae</taxon>
        <taxon>Entelegynae</taxon>
        <taxon>Araneoidea</taxon>
        <taxon>Araneidae</taxon>
        <taxon>Araneus</taxon>
    </lineage>
</organism>
<keyword evidence="2" id="KW-1185">Reference proteome</keyword>
<sequence>MMEEGAKSLNPLRMTVTRVCQSVYSLPTVRNTCRLMWLLATGLKPALVQLGLSRKGPQQPRVVDDGGQIEPYVFRAAVLKGLNTSNKWAV</sequence>
<protein>
    <submittedName>
        <fullName evidence="1">Uncharacterized protein</fullName>
    </submittedName>
</protein>
<proteinExistence type="predicted"/>
<evidence type="ECO:0000313" key="1">
    <source>
        <dbReference type="EMBL" id="GBL75976.1"/>
    </source>
</evidence>
<reference evidence="1 2" key="1">
    <citation type="journal article" date="2019" name="Sci. Rep.">
        <title>Orb-weaving spider Araneus ventricosus genome elucidates the spidroin gene catalogue.</title>
        <authorList>
            <person name="Kono N."/>
            <person name="Nakamura H."/>
            <person name="Ohtoshi R."/>
            <person name="Moran D.A.P."/>
            <person name="Shinohara A."/>
            <person name="Yoshida Y."/>
            <person name="Fujiwara M."/>
            <person name="Mori M."/>
            <person name="Tomita M."/>
            <person name="Arakawa K."/>
        </authorList>
    </citation>
    <scope>NUCLEOTIDE SEQUENCE [LARGE SCALE GENOMIC DNA]</scope>
</reference>
<comment type="caution">
    <text evidence="1">The sequence shown here is derived from an EMBL/GenBank/DDBJ whole genome shotgun (WGS) entry which is preliminary data.</text>
</comment>
<name>A0A4Y2A9Q1_ARAVE</name>